<dbReference type="PANTHER" id="PTHR39428">
    <property type="entry name" value="F420H(2)-DEPENDENT QUINONE REDUCTASE RV1261C"/>
    <property type="match status" value="1"/>
</dbReference>
<dbReference type="EMBL" id="JAUTXY010000008">
    <property type="protein sequence ID" value="MEE2059334.1"/>
    <property type="molecule type" value="Genomic_DNA"/>
</dbReference>
<sequence length="144" mass="16226">MAETEYTQTDISLRGDEHIRVYRESGGKEGYIWNGVPTLLLTVTGRRSGKPKTSALIFARDGDDYLVVASKGGAPQHPLWYVNLQADPHAEVQVQDRTMSVVARTATPEEKPRLWKIVTEAWPNYDLYQSRTDREIPVVVLSPT</sequence>
<evidence type="ECO:0000256" key="2">
    <source>
        <dbReference type="ARBA" id="ARBA00049106"/>
    </source>
</evidence>
<evidence type="ECO:0000313" key="3">
    <source>
        <dbReference type="EMBL" id="MEE2059334.1"/>
    </source>
</evidence>
<dbReference type="Pfam" id="PF04075">
    <property type="entry name" value="F420H2_quin_red"/>
    <property type="match status" value="1"/>
</dbReference>
<organism evidence="3 4">
    <name type="scientific">Rhodococcus artemisiae</name>
    <dbReference type="NCBI Taxonomy" id="714159"/>
    <lineage>
        <taxon>Bacteria</taxon>
        <taxon>Bacillati</taxon>
        <taxon>Actinomycetota</taxon>
        <taxon>Actinomycetes</taxon>
        <taxon>Mycobacteriales</taxon>
        <taxon>Nocardiaceae</taxon>
        <taxon>Rhodococcus</taxon>
    </lineage>
</organism>
<dbReference type="Gene3D" id="2.30.110.10">
    <property type="entry name" value="Electron Transport, Fmn-binding Protein, Chain A"/>
    <property type="match status" value="1"/>
</dbReference>
<dbReference type="Proteomes" id="UP001336020">
    <property type="component" value="Unassembled WGS sequence"/>
</dbReference>
<dbReference type="SUPFAM" id="SSF50475">
    <property type="entry name" value="FMN-binding split barrel"/>
    <property type="match status" value="1"/>
</dbReference>
<evidence type="ECO:0000256" key="1">
    <source>
        <dbReference type="ARBA" id="ARBA00008710"/>
    </source>
</evidence>
<dbReference type="InterPro" id="IPR012349">
    <property type="entry name" value="Split_barrel_FMN-bd"/>
</dbReference>
<comment type="similarity">
    <text evidence="1">Belongs to the F420H(2)-dependent quinone reductase family.</text>
</comment>
<proteinExistence type="inferred from homology"/>
<dbReference type="InterPro" id="IPR004378">
    <property type="entry name" value="F420H2_quin_Rdtase"/>
</dbReference>
<evidence type="ECO:0000313" key="4">
    <source>
        <dbReference type="Proteomes" id="UP001336020"/>
    </source>
</evidence>
<comment type="caution">
    <text evidence="3">The sequence shown here is derived from an EMBL/GenBank/DDBJ whole genome shotgun (WGS) entry which is preliminary data.</text>
</comment>
<keyword evidence="4" id="KW-1185">Reference proteome</keyword>
<accession>A0ABU7LCQ2</accession>
<protein>
    <submittedName>
        <fullName evidence="3">Nitroreductase family deazaflavin-dependent oxidoreductase</fullName>
    </submittedName>
</protein>
<name>A0ABU7LCQ2_9NOCA</name>
<gene>
    <name evidence="3" type="ORF">Q7514_17590</name>
</gene>
<dbReference type="NCBIfam" id="TIGR00026">
    <property type="entry name" value="hi_GC_TIGR00026"/>
    <property type="match status" value="1"/>
</dbReference>
<dbReference type="RefSeq" id="WP_330134582.1">
    <property type="nucleotide sequence ID" value="NZ_JAUTXY010000008.1"/>
</dbReference>
<reference evidence="3 4" key="1">
    <citation type="submission" date="2023-07" db="EMBL/GenBank/DDBJ databases">
        <authorList>
            <person name="Girao M."/>
            <person name="Carvalho M.F."/>
        </authorList>
    </citation>
    <scope>NUCLEOTIDE SEQUENCE [LARGE SCALE GENOMIC DNA]</scope>
    <source>
        <strain evidence="3 4">YIM65754</strain>
    </source>
</reference>
<dbReference type="PANTHER" id="PTHR39428:SF1">
    <property type="entry name" value="F420H(2)-DEPENDENT QUINONE REDUCTASE RV1261C"/>
    <property type="match status" value="1"/>
</dbReference>
<comment type="catalytic activity">
    <reaction evidence="2">
        <text>oxidized coenzyme F420-(gamma-L-Glu)(n) + a quinol + H(+) = reduced coenzyme F420-(gamma-L-Glu)(n) + a quinone</text>
        <dbReference type="Rhea" id="RHEA:39663"/>
        <dbReference type="Rhea" id="RHEA-COMP:12939"/>
        <dbReference type="Rhea" id="RHEA-COMP:14378"/>
        <dbReference type="ChEBI" id="CHEBI:15378"/>
        <dbReference type="ChEBI" id="CHEBI:24646"/>
        <dbReference type="ChEBI" id="CHEBI:132124"/>
        <dbReference type="ChEBI" id="CHEBI:133980"/>
        <dbReference type="ChEBI" id="CHEBI:139511"/>
    </reaction>
</comment>